<name>A0A6J8DTF0_MYTCO</name>
<evidence type="ECO:0000313" key="2">
    <source>
        <dbReference type="EMBL" id="CAC5411336.1"/>
    </source>
</evidence>
<protein>
    <submittedName>
        <fullName evidence="2">Uncharacterized protein</fullName>
    </submittedName>
</protein>
<dbReference type="EMBL" id="CACVKT020007841">
    <property type="protein sequence ID" value="CAC5411336.1"/>
    <property type="molecule type" value="Genomic_DNA"/>
</dbReference>
<reference evidence="2 3" key="1">
    <citation type="submission" date="2020-06" db="EMBL/GenBank/DDBJ databases">
        <authorList>
            <person name="Li R."/>
            <person name="Bekaert M."/>
        </authorList>
    </citation>
    <scope>NUCLEOTIDE SEQUENCE [LARGE SCALE GENOMIC DNA]</scope>
    <source>
        <strain evidence="3">wild</strain>
    </source>
</reference>
<evidence type="ECO:0000313" key="3">
    <source>
        <dbReference type="Proteomes" id="UP000507470"/>
    </source>
</evidence>
<feature type="region of interest" description="Disordered" evidence="1">
    <location>
        <begin position="69"/>
        <end position="99"/>
    </location>
</feature>
<proteinExistence type="predicted"/>
<evidence type="ECO:0000256" key="1">
    <source>
        <dbReference type="SAM" id="MobiDB-lite"/>
    </source>
</evidence>
<feature type="compositionally biased region" description="Polar residues" evidence="1">
    <location>
        <begin position="80"/>
        <end position="92"/>
    </location>
</feature>
<organism evidence="2 3">
    <name type="scientific">Mytilus coruscus</name>
    <name type="common">Sea mussel</name>
    <dbReference type="NCBI Taxonomy" id="42192"/>
    <lineage>
        <taxon>Eukaryota</taxon>
        <taxon>Metazoa</taxon>
        <taxon>Spiralia</taxon>
        <taxon>Lophotrochozoa</taxon>
        <taxon>Mollusca</taxon>
        <taxon>Bivalvia</taxon>
        <taxon>Autobranchia</taxon>
        <taxon>Pteriomorphia</taxon>
        <taxon>Mytilida</taxon>
        <taxon>Mytiloidea</taxon>
        <taxon>Mytilidae</taxon>
        <taxon>Mytilinae</taxon>
        <taxon>Mytilus</taxon>
    </lineage>
</organism>
<sequence length="99" mass="11422">MVDLVTLRTASFNQILDPWVYLLFRRESLRRLVGQISKRLPMSNKERFFAQLFNATSFHNTQIEVDENSDNSLPVKVGQKSLNSSDSKTSMKTLEITEL</sequence>
<dbReference type="OrthoDB" id="6067961at2759"/>
<keyword evidence="3" id="KW-1185">Reference proteome</keyword>
<dbReference type="AlphaFoldDB" id="A0A6J8DTF0"/>
<accession>A0A6J8DTF0</accession>
<dbReference type="Proteomes" id="UP000507470">
    <property type="component" value="Unassembled WGS sequence"/>
</dbReference>
<gene>
    <name evidence="2" type="ORF">MCOR_44442</name>
</gene>